<dbReference type="Pfam" id="PF04874">
    <property type="entry name" value="Mak16"/>
    <property type="match status" value="1"/>
</dbReference>
<dbReference type="PIRSF" id="PIRSF003352">
    <property type="entry name" value="MAK16"/>
    <property type="match status" value="1"/>
</dbReference>
<dbReference type="Gene3D" id="3.30.390.110">
    <property type="match status" value="1"/>
</dbReference>
<proteinExistence type="inferred from homology"/>
<feature type="domain" description="Ribosomal eL28/Mak16" evidence="6">
    <location>
        <begin position="8"/>
        <end position="120"/>
    </location>
</feature>
<evidence type="ECO:0000259" key="6">
    <source>
        <dbReference type="Pfam" id="PF01778"/>
    </source>
</evidence>
<dbReference type="EMBL" id="BTGC01000003">
    <property type="protein sequence ID" value="GMM49860.1"/>
    <property type="molecule type" value="Genomic_DNA"/>
</dbReference>
<dbReference type="GO" id="GO:0005730">
    <property type="term" value="C:nucleolus"/>
    <property type="evidence" value="ECO:0007669"/>
    <property type="project" value="UniProtKB-UniRule"/>
</dbReference>
<dbReference type="PANTHER" id="PTHR23405:SF4">
    <property type="entry name" value="PROTEIN MAK16 HOMOLOG"/>
    <property type="match status" value="1"/>
</dbReference>
<dbReference type="Pfam" id="PF01778">
    <property type="entry name" value="Ribosomal_L28e"/>
    <property type="match status" value="1"/>
</dbReference>
<evidence type="ECO:0000256" key="4">
    <source>
        <dbReference type="PIRNR" id="PIRNR003352"/>
    </source>
</evidence>
<feature type="compositionally biased region" description="Basic residues" evidence="5">
    <location>
        <begin position="268"/>
        <end position="290"/>
    </location>
</feature>
<evidence type="ECO:0000256" key="5">
    <source>
        <dbReference type="SAM" id="MobiDB-lite"/>
    </source>
</evidence>
<comment type="similarity">
    <text evidence="2 4">Belongs to the MAK16 family.</text>
</comment>
<feature type="compositionally biased region" description="Acidic residues" evidence="5">
    <location>
        <begin position="203"/>
        <end position="240"/>
    </location>
</feature>
<comment type="caution">
    <text evidence="7">The sequence shown here is derived from an EMBL/GenBank/DDBJ whole genome shotgun (WGS) entry which is preliminary data.</text>
</comment>
<organism evidence="7 8">
    <name type="scientific">Starmerella bacillaris</name>
    <name type="common">Yeast</name>
    <name type="synonym">Candida zemplinina</name>
    <dbReference type="NCBI Taxonomy" id="1247836"/>
    <lineage>
        <taxon>Eukaryota</taxon>
        <taxon>Fungi</taxon>
        <taxon>Dikarya</taxon>
        <taxon>Ascomycota</taxon>
        <taxon>Saccharomycotina</taxon>
        <taxon>Dipodascomycetes</taxon>
        <taxon>Dipodascales</taxon>
        <taxon>Trichomonascaceae</taxon>
        <taxon>Starmerella</taxon>
    </lineage>
</organism>
<evidence type="ECO:0000313" key="8">
    <source>
        <dbReference type="Proteomes" id="UP001362899"/>
    </source>
</evidence>
<dbReference type="Proteomes" id="UP001362899">
    <property type="component" value="Unassembled WGS sequence"/>
</dbReference>
<dbReference type="GO" id="GO:0030687">
    <property type="term" value="C:preribosome, large subunit precursor"/>
    <property type="evidence" value="ECO:0007669"/>
    <property type="project" value="TreeGrafter"/>
</dbReference>
<evidence type="ECO:0000313" key="7">
    <source>
        <dbReference type="EMBL" id="GMM49860.1"/>
    </source>
</evidence>
<protein>
    <recommendedName>
        <fullName evidence="4">Protein MAK16</fullName>
    </recommendedName>
</protein>
<dbReference type="InterPro" id="IPR006958">
    <property type="entry name" value="Mak16"/>
</dbReference>
<dbReference type="GO" id="GO:0000460">
    <property type="term" value="P:maturation of 5.8S rRNA"/>
    <property type="evidence" value="ECO:0007669"/>
    <property type="project" value="TreeGrafter"/>
</dbReference>
<evidence type="ECO:0000256" key="1">
    <source>
        <dbReference type="ARBA" id="ARBA00004123"/>
    </source>
</evidence>
<comment type="subcellular location">
    <subcellularLocation>
        <location evidence="1">Nucleus</location>
    </subcellularLocation>
</comment>
<dbReference type="InterPro" id="IPR029004">
    <property type="entry name" value="Ribosomal_eL28/Mak16"/>
</dbReference>
<dbReference type="AlphaFoldDB" id="A0AAV5RES0"/>
<accession>A0AAV5RES0</accession>
<reference evidence="7 8" key="1">
    <citation type="journal article" date="2023" name="Elife">
        <title>Identification of key yeast species and microbe-microbe interactions impacting larval growth of Drosophila in the wild.</title>
        <authorList>
            <person name="Mure A."/>
            <person name="Sugiura Y."/>
            <person name="Maeda R."/>
            <person name="Honda K."/>
            <person name="Sakurai N."/>
            <person name="Takahashi Y."/>
            <person name="Watada M."/>
            <person name="Katoh T."/>
            <person name="Gotoh A."/>
            <person name="Gotoh Y."/>
            <person name="Taniguchi I."/>
            <person name="Nakamura K."/>
            <person name="Hayashi T."/>
            <person name="Katayama T."/>
            <person name="Uemura T."/>
            <person name="Hattori Y."/>
        </authorList>
    </citation>
    <scope>NUCLEOTIDE SEQUENCE [LARGE SCALE GENOMIC DNA]</scope>
    <source>
        <strain evidence="7 8">SB-73</strain>
    </source>
</reference>
<dbReference type="GO" id="GO:0000470">
    <property type="term" value="P:maturation of LSU-rRNA"/>
    <property type="evidence" value="ECO:0007669"/>
    <property type="project" value="TreeGrafter"/>
</dbReference>
<feature type="region of interest" description="Disordered" evidence="5">
    <location>
        <begin position="201"/>
        <end position="309"/>
    </location>
</feature>
<name>A0AAV5RES0_STABA</name>
<dbReference type="FunFam" id="3.30.390.110:FF:000001">
    <property type="entry name" value="Protein MAK16 homolog"/>
    <property type="match status" value="1"/>
</dbReference>
<gene>
    <name evidence="7" type="ORF">DASB73_008180</name>
</gene>
<sequence>MANCSDDVIWEVINKQFCSYKISTAKNELFCRNEYNITGICSRITCPLANSQYATVRSIDGKIVLCIKTPERQHLPSKWWQQVELSEDYDEAVKQIEENLMYWPDRILDRVKQRLTRLFQVQITQQRLALQQDERHYTVRSAKVKRREASRERKALVAAKLERAIERELLDRLKSGAYGEQPLNVDEGVWNKVLSKIKGENQADTEVDAEVEQELEEGEVQFVEDDEEDDDLVDVEDMEQWLDRSDSGSDSGSDSESGSDSDNSDTKKKSKKPIPRKRVKAPKAPKPKRKQTVEYEMEEERGAVRAQLN</sequence>
<dbReference type="PANTHER" id="PTHR23405">
    <property type="entry name" value="MAINTENANCE OF KILLER 16 MAK16 PROTEIN-RELATED"/>
    <property type="match status" value="1"/>
</dbReference>
<evidence type="ECO:0000256" key="2">
    <source>
        <dbReference type="ARBA" id="ARBA00005514"/>
    </source>
</evidence>
<keyword evidence="3 4" id="KW-0539">Nucleus</keyword>
<evidence type="ECO:0000256" key="3">
    <source>
        <dbReference type="ARBA" id="ARBA00023242"/>
    </source>
</evidence>
<keyword evidence="8" id="KW-1185">Reference proteome</keyword>